<dbReference type="SUPFAM" id="SSF51126">
    <property type="entry name" value="Pectin lyase-like"/>
    <property type="match status" value="1"/>
</dbReference>
<keyword evidence="1" id="KW-0732">Signal</keyword>
<feature type="chain" id="PRO_5003206198" description="Right handed beta helix domain-containing protein" evidence="1">
    <location>
        <begin position="21"/>
        <end position="560"/>
    </location>
</feature>
<feature type="domain" description="Right handed beta helix" evidence="2">
    <location>
        <begin position="445"/>
        <end position="560"/>
    </location>
</feature>
<sequence length="560" mass="62940">MFKRKILISLFLSVAIIATACFGSGKQNNTNKNSSAKNGQSGNSKTASIKNTYWIANQDDGEWKRSVELIFNEDGSFHCRSTAGDNVESSCSHVDADSYTWVQNSDTIDLEFNTENPHKKVIFYAQISNTGDKMSCSDMFELSEDNLTFIKQDKMPKITSIEEDSDKLIGEWELVACGDFSPHDMTTDDKTPFESTLKIYKKNDKMYADYHFVREKGYGKSDIKQMGVSFNKKPLTLNCINEFWSASFDETVIPEGADSKIKLNVNFAIVEDNKILLIEDDPESDYDGYTELVYLRKGSKEYEDRENYFYYKTVTVSNINELVKNLKANTKIILKEGTYNFSDINSNESIDKYGESDSEDNFSNYLLYTDHIRLEAKDGAGVSILTNSATSNVLECFGGSDISFKGLTFGHNVEKGSCTGNVLAFSSCDGVRIEDCNLFGCGTYGISSNGASNISVINTQIYECSYGLLELNNTYNSSFKNCVLRDSEGFSQFEINYCGNISFEDCQITGNKAEGFQNLFIAASESKDIIFKNCNFKNNSYKTKNNEDIQFIDCTFDDNK</sequence>
<evidence type="ECO:0000256" key="1">
    <source>
        <dbReference type="SAM" id="SignalP"/>
    </source>
</evidence>
<proteinExistence type="predicted"/>
<dbReference type="InterPro" id="IPR011050">
    <property type="entry name" value="Pectin_lyase_fold/virulence"/>
</dbReference>
<dbReference type="InterPro" id="IPR012334">
    <property type="entry name" value="Pectin_lyas_fold"/>
</dbReference>
<dbReference type="SMART" id="SM00710">
    <property type="entry name" value="PbH1"/>
    <property type="match status" value="3"/>
</dbReference>
<dbReference type="Pfam" id="PF13229">
    <property type="entry name" value="Beta_helix"/>
    <property type="match status" value="1"/>
</dbReference>
<dbReference type="eggNOG" id="ENOG50331E4">
    <property type="taxonomic scope" value="Bacteria"/>
</dbReference>
<dbReference type="InterPro" id="IPR039448">
    <property type="entry name" value="Beta_helix"/>
</dbReference>
<evidence type="ECO:0000313" key="4">
    <source>
        <dbReference type="Proteomes" id="UP000003434"/>
    </source>
</evidence>
<dbReference type="Proteomes" id="UP000003434">
    <property type="component" value="Unassembled WGS sequence"/>
</dbReference>
<feature type="signal peptide" evidence="1">
    <location>
        <begin position="1"/>
        <end position="20"/>
    </location>
</feature>
<dbReference type="PROSITE" id="PS51257">
    <property type="entry name" value="PROKAR_LIPOPROTEIN"/>
    <property type="match status" value="1"/>
</dbReference>
<organism evidence="3 4">
    <name type="scientific">Lachnoanaerobaculum saburreum DSM 3986</name>
    <dbReference type="NCBI Taxonomy" id="887325"/>
    <lineage>
        <taxon>Bacteria</taxon>
        <taxon>Bacillati</taxon>
        <taxon>Bacillota</taxon>
        <taxon>Clostridia</taxon>
        <taxon>Lachnospirales</taxon>
        <taxon>Lachnospiraceae</taxon>
        <taxon>Lachnoanaerobaculum</taxon>
    </lineage>
</organism>
<protein>
    <recommendedName>
        <fullName evidence="2">Right handed beta helix domain-containing protein</fullName>
    </recommendedName>
</protein>
<dbReference type="HOGENOM" id="CLU_486433_0_0_9"/>
<dbReference type="Gene3D" id="2.160.20.10">
    <property type="entry name" value="Single-stranded right-handed beta-helix, Pectin lyase-like"/>
    <property type="match status" value="2"/>
</dbReference>
<dbReference type="AlphaFoldDB" id="E6LNS3"/>
<gene>
    <name evidence="3" type="ORF">HMPREF0381_1608</name>
</gene>
<dbReference type="RefSeq" id="WP_008751373.1">
    <property type="nucleotide sequence ID" value="NZ_GL622296.1"/>
</dbReference>
<evidence type="ECO:0000313" key="3">
    <source>
        <dbReference type="EMBL" id="EFU76521.1"/>
    </source>
</evidence>
<name>E6LNS3_9FIRM</name>
<dbReference type="EMBL" id="AEPW01000063">
    <property type="protein sequence ID" value="EFU76521.1"/>
    <property type="molecule type" value="Genomic_DNA"/>
</dbReference>
<comment type="caution">
    <text evidence="3">The sequence shown here is derived from an EMBL/GenBank/DDBJ whole genome shotgun (WGS) entry which is preliminary data.</text>
</comment>
<reference evidence="3 4" key="1">
    <citation type="submission" date="2010-12" db="EMBL/GenBank/DDBJ databases">
        <authorList>
            <person name="Muzny D."/>
            <person name="Qin X."/>
            <person name="Deng J."/>
            <person name="Jiang H."/>
            <person name="Liu Y."/>
            <person name="Qu J."/>
            <person name="Song X.-Z."/>
            <person name="Zhang L."/>
            <person name="Thornton R."/>
            <person name="Coyle M."/>
            <person name="Francisco L."/>
            <person name="Jackson L."/>
            <person name="Javaid M."/>
            <person name="Korchina V."/>
            <person name="Kovar C."/>
            <person name="Mata R."/>
            <person name="Mathew T."/>
            <person name="Ngo R."/>
            <person name="Nguyen L."/>
            <person name="Nguyen N."/>
            <person name="Okwuonu G."/>
            <person name="Ongeri F."/>
            <person name="Pham C."/>
            <person name="Simmons D."/>
            <person name="Wilczek-Boney K."/>
            <person name="Hale W."/>
            <person name="Jakkamsetti A."/>
            <person name="Pham P."/>
            <person name="Ruth R."/>
            <person name="San Lucas F."/>
            <person name="Warren J."/>
            <person name="Zhang J."/>
            <person name="Zhao Z."/>
            <person name="Zhou C."/>
            <person name="Zhu D."/>
            <person name="Lee S."/>
            <person name="Bess C."/>
            <person name="Blankenburg K."/>
            <person name="Forbes L."/>
            <person name="Fu Q."/>
            <person name="Gubbala S."/>
            <person name="Hirani K."/>
            <person name="Jayaseelan J.C."/>
            <person name="Lara F."/>
            <person name="Munidasa M."/>
            <person name="Palculict T."/>
            <person name="Patil S."/>
            <person name="Pu L.-L."/>
            <person name="Saada N."/>
            <person name="Tang L."/>
            <person name="Weissenberger G."/>
            <person name="Zhu Y."/>
            <person name="Hemphill L."/>
            <person name="Shang Y."/>
            <person name="Youmans B."/>
            <person name="Ayvaz T."/>
            <person name="Ross M."/>
            <person name="Santibanez J."/>
            <person name="Aqrawi P."/>
            <person name="Gross S."/>
            <person name="Joshi V."/>
            <person name="Fowler G."/>
            <person name="Nazareth L."/>
            <person name="Reid J."/>
            <person name="Worley K."/>
            <person name="Petrosino J."/>
            <person name="Highlander S."/>
            <person name="Gibbs R."/>
        </authorList>
    </citation>
    <scope>NUCLEOTIDE SEQUENCE [LARGE SCALE GENOMIC DNA]</scope>
    <source>
        <strain evidence="3 4">DSM 3986</strain>
    </source>
</reference>
<evidence type="ECO:0000259" key="2">
    <source>
        <dbReference type="Pfam" id="PF13229"/>
    </source>
</evidence>
<accession>E6LNS3</accession>
<dbReference type="InterPro" id="IPR006626">
    <property type="entry name" value="PbH1"/>
</dbReference>